<dbReference type="OrthoDB" id="9785276at2"/>
<name>A0A1V0RPI7_9RHOB</name>
<dbReference type="PANTHER" id="PTHR11552:SF147">
    <property type="entry name" value="CHOLINE DEHYDROGENASE, MITOCHONDRIAL"/>
    <property type="match status" value="1"/>
</dbReference>
<evidence type="ECO:0000256" key="2">
    <source>
        <dbReference type="ARBA" id="ARBA00010790"/>
    </source>
</evidence>
<dbReference type="PIRSF" id="PIRSF000137">
    <property type="entry name" value="Alcohol_oxidase"/>
    <property type="match status" value="1"/>
</dbReference>
<dbReference type="Proteomes" id="UP000192273">
    <property type="component" value="Chromosome"/>
</dbReference>
<dbReference type="EMBL" id="CP020474">
    <property type="protein sequence ID" value="ARE83694.1"/>
    <property type="molecule type" value="Genomic_DNA"/>
</dbReference>
<reference evidence="8 9" key="1">
    <citation type="submission" date="2017-03" db="EMBL/GenBank/DDBJ databases">
        <title>Genome Sequence of Roseovarius mucosus strain SMR3 Isolated from a culture of the Diatom Skeletonema marinoi.</title>
        <authorList>
            <person name="Topel M."/>
            <person name="Pinder M."/>
            <person name="Johansson O.N."/>
            <person name="Kourtchenko O."/>
            <person name="Godhe A."/>
            <person name="Clarke A.K."/>
        </authorList>
    </citation>
    <scope>NUCLEOTIDE SEQUENCE [LARGE SCALE GENOMIC DNA]</scope>
    <source>
        <strain evidence="8 9">SMR3</strain>
    </source>
</reference>
<comment type="similarity">
    <text evidence="2 5">Belongs to the GMC oxidoreductase family.</text>
</comment>
<dbReference type="InterPro" id="IPR036188">
    <property type="entry name" value="FAD/NAD-bd_sf"/>
</dbReference>
<organism evidence="8 9">
    <name type="scientific">Roseovarius mucosus</name>
    <dbReference type="NCBI Taxonomy" id="215743"/>
    <lineage>
        <taxon>Bacteria</taxon>
        <taxon>Pseudomonadati</taxon>
        <taxon>Pseudomonadota</taxon>
        <taxon>Alphaproteobacteria</taxon>
        <taxon>Rhodobacterales</taxon>
        <taxon>Roseobacteraceae</taxon>
        <taxon>Roseovarius</taxon>
    </lineage>
</organism>
<feature type="domain" description="Glucose-methanol-choline oxidoreductase N-terminal" evidence="7">
    <location>
        <begin position="259"/>
        <end position="273"/>
    </location>
</feature>
<dbReference type="RefSeq" id="WP_081507344.1">
    <property type="nucleotide sequence ID" value="NZ_CP020474.1"/>
</dbReference>
<dbReference type="Pfam" id="PF00732">
    <property type="entry name" value="GMC_oxred_N"/>
    <property type="match status" value="1"/>
</dbReference>
<dbReference type="Pfam" id="PF05199">
    <property type="entry name" value="GMC_oxred_C"/>
    <property type="match status" value="1"/>
</dbReference>
<dbReference type="KEGG" id="rmm:ROSMUCSMR3_02222"/>
<feature type="domain" description="Glucose-methanol-choline oxidoreductase N-terminal" evidence="6">
    <location>
        <begin position="82"/>
        <end position="105"/>
    </location>
</feature>
<sequence>MIYDYIIVGGGSAGCVLAARLSEDPGLSVCLIEAGGSGRDIFIRAPGLVAAMVSGRPKINNWALKTVPQPELNGRQGFQPRGRALGGSSAINAMLYARGHPGDYDEWADLGCDGWDWQSVLPWFRTAERNAQHGDALHGQSGPLQVTNQNAPRAISEAFVTACESLQIPRNPDFNGATQEGAGHYQVTQFFDGPQRGERCSAAAAYLFPVLTRPNLTVITQAMAERVIFDGKRATGLRYRHKGRVREARARRDVILSSGAFGSPHLLMLSGIGPAEALQAHGISPVHDLPGVGENLQDHLDYILAETSKRDDVISLDPKGLWRLGKAALEWRKTGKGPFTTPYAEAGAFLRSERTVSRPDLQLHFVIGIVEDHMRTLHFRPGYSCHVCVLRPHSRGRVTLRSARPQDAPLIDPAFLSDSRDLTLMMQGARQMDAVLRAPALAPWRKKRLHPHDWTDAALEADIRARADTIYHPVGTCAMGQGAMAVVDPQARVHGLEGLRVVDASIMPRLVGGNTNAPTIMMAEKIAAAMMGRSAPDQAR</sequence>
<dbReference type="InterPro" id="IPR012132">
    <property type="entry name" value="GMC_OxRdtase"/>
</dbReference>
<evidence type="ECO:0000256" key="3">
    <source>
        <dbReference type="ARBA" id="ARBA00022630"/>
    </source>
</evidence>
<evidence type="ECO:0000256" key="4">
    <source>
        <dbReference type="ARBA" id="ARBA00022827"/>
    </source>
</evidence>
<keyword evidence="9" id="KW-1185">Reference proteome</keyword>
<dbReference type="SUPFAM" id="SSF51905">
    <property type="entry name" value="FAD/NAD(P)-binding domain"/>
    <property type="match status" value="1"/>
</dbReference>
<keyword evidence="3 5" id="KW-0285">Flavoprotein</keyword>
<evidence type="ECO:0000259" key="6">
    <source>
        <dbReference type="PROSITE" id="PS00623"/>
    </source>
</evidence>
<dbReference type="EC" id="1.1.99.-" evidence="8"/>
<evidence type="ECO:0000256" key="5">
    <source>
        <dbReference type="RuleBase" id="RU003968"/>
    </source>
</evidence>
<dbReference type="PANTHER" id="PTHR11552">
    <property type="entry name" value="GLUCOSE-METHANOL-CHOLINE GMC OXIDOREDUCTASE"/>
    <property type="match status" value="1"/>
</dbReference>
<dbReference type="GO" id="GO:0008812">
    <property type="term" value="F:choline dehydrogenase activity"/>
    <property type="evidence" value="ECO:0007669"/>
    <property type="project" value="TreeGrafter"/>
</dbReference>
<comment type="cofactor">
    <cofactor evidence="1">
        <name>FAD</name>
        <dbReference type="ChEBI" id="CHEBI:57692"/>
    </cofactor>
</comment>
<dbReference type="GO" id="GO:0016020">
    <property type="term" value="C:membrane"/>
    <property type="evidence" value="ECO:0007669"/>
    <property type="project" value="TreeGrafter"/>
</dbReference>
<evidence type="ECO:0000259" key="7">
    <source>
        <dbReference type="PROSITE" id="PS00624"/>
    </source>
</evidence>
<protein>
    <submittedName>
        <fullName evidence="8">Alcohol dehydrogenase (Acceptor)</fullName>
        <ecNumber evidence="8">1.1.99.-</ecNumber>
    </submittedName>
</protein>
<dbReference type="PROSITE" id="PS00623">
    <property type="entry name" value="GMC_OXRED_1"/>
    <property type="match status" value="1"/>
</dbReference>
<dbReference type="InterPro" id="IPR000172">
    <property type="entry name" value="GMC_OxRdtase_N"/>
</dbReference>
<accession>A0A1V0RPI7</accession>
<dbReference type="Gene3D" id="3.50.50.60">
    <property type="entry name" value="FAD/NAD(P)-binding domain"/>
    <property type="match status" value="1"/>
</dbReference>
<gene>
    <name evidence="8" type="primary">alkJ</name>
    <name evidence="8" type="ORF">ROSMUCSMR3_02222</name>
</gene>
<dbReference type="GO" id="GO:0019285">
    <property type="term" value="P:glycine betaine biosynthetic process from choline"/>
    <property type="evidence" value="ECO:0007669"/>
    <property type="project" value="TreeGrafter"/>
</dbReference>
<dbReference type="Gene3D" id="3.30.560.10">
    <property type="entry name" value="Glucose Oxidase, domain 3"/>
    <property type="match status" value="1"/>
</dbReference>
<evidence type="ECO:0000256" key="1">
    <source>
        <dbReference type="ARBA" id="ARBA00001974"/>
    </source>
</evidence>
<keyword evidence="4 5" id="KW-0274">FAD</keyword>
<evidence type="ECO:0000313" key="9">
    <source>
        <dbReference type="Proteomes" id="UP000192273"/>
    </source>
</evidence>
<dbReference type="PROSITE" id="PS00624">
    <property type="entry name" value="GMC_OXRED_2"/>
    <property type="match status" value="1"/>
</dbReference>
<dbReference type="AlphaFoldDB" id="A0A1V0RPI7"/>
<keyword evidence="8" id="KW-0560">Oxidoreductase</keyword>
<dbReference type="SUPFAM" id="SSF54373">
    <property type="entry name" value="FAD-linked reductases, C-terminal domain"/>
    <property type="match status" value="1"/>
</dbReference>
<dbReference type="InterPro" id="IPR007867">
    <property type="entry name" value="GMC_OxRtase_C"/>
</dbReference>
<dbReference type="GO" id="GO:0050660">
    <property type="term" value="F:flavin adenine dinucleotide binding"/>
    <property type="evidence" value="ECO:0007669"/>
    <property type="project" value="InterPro"/>
</dbReference>
<proteinExistence type="inferred from homology"/>
<evidence type="ECO:0000313" key="8">
    <source>
        <dbReference type="EMBL" id="ARE83694.1"/>
    </source>
</evidence>